<feature type="domain" description="Beta-lactamase hydrolase-like protein phosphatase-like" evidence="1">
    <location>
        <begin position="4"/>
        <end position="101"/>
    </location>
</feature>
<keyword evidence="3" id="KW-1185">Reference proteome</keyword>
<organism evidence="2 3">
    <name type="scientific">Iningainema tapete BLCC-T55</name>
    <dbReference type="NCBI Taxonomy" id="2748662"/>
    <lineage>
        <taxon>Bacteria</taxon>
        <taxon>Bacillati</taxon>
        <taxon>Cyanobacteriota</taxon>
        <taxon>Cyanophyceae</taxon>
        <taxon>Nostocales</taxon>
        <taxon>Scytonemataceae</taxon>
        <taxon>Iningainema tapete</taxon>
    </lineage>
</organism>
<dbReference type="SUPFAM" id="SSF52799">
    <property type="entry name" value="(Phosphotyrosine protein) phosphatases II"/>
    <property type="match status" value="1"/>
</dbReference>
<dbReference type="InterPro" id="IPR005939">
    <property type="entry name" value="BLH_phosphatase-like"/>
</dbReference>
<accession>A0A8J6XMQ4</accession>
<evidence type="ECO:0000313" key="3">
    <source>
        <dbReference type="Proteomes" id="UP000629098"/>
    </source>
</evidence>
<name>A0A8J6XMQ4_9CYAN</name>
<dbReference type="Gene3D" id="3.90.190.10">
    <property type="entry name" value="Protein tyrosine phosphatase superfamily"/>
    <property type="match status" value="1"/>
</dbReference>
<evidence type="ECO:0000313" key="2">
    <source>
        <dbReference type="EMBL" id="MBD2773811.1"/>
    </source>
</evidence>
<dbReference type="Proteomes" id="UP000629098">
    <property type="component" value="Unassembled WGS sequence"/>
</dbReference>
<evidence type="ECO:0000259" key="1">
    <source>
        <dbReference type="Pfam" id="PF04273"/>
    </source>
</evidence>
<dbReference type="InterPro" id="IPR029021">
    <property type="entry name" value="Prot-tyrosine_phosphatase-like"/>
</dbReference>
<dbReference type="RefSeq" id="WP_190830029.1">
    <property type="nucleotide sequence ID" value="NZ_CAWPPI010000060.1"/>
</dbReference>
<gene>
    <name evidence="2" type="ORF">ICL16_17470</name>
</gene>
<dbReference type="AlphaFoldDB" id="A0A8J6XMQ4"/>
<dbReference type="GO" id="GO:0016787">
    <property type="term" value="F:hydrolase activity"/>
    <property type="evidence" value="ECO:0007669"/>
    <property type="project" value="InterPro"/>
</dbReference>
<sequence length="136" mass="15157">METVRKINNELAIAGQVTLEQLPTIAQSGFKSVLNLRSPQEEGFLSNQQHNAEALGLFYLNIPVTFETMNYEIITSVFCAINRLPLPILVHCDSAMRSAAIVLMYIAVRQGATLQEAFNQAEQLGLFKMLHQKSTC</sequence>
<comment type="caution">
    <text evidence="2">The sequence shown here is derived from an EMBL/GenBank/DDBJ whole genome shotgun (WGS) entry which is preliminary data.</text>
</comment>
<protein>
    <recommendedName>
        <fullName evidence="1">Beta-lactamase hydrolase-like protein phosphatase-like domain-containing protein</fullName>
    </recommendedName>
</protein>
<proteinExistence type="predicted"/>
<dbReference type="EMBL" id="JACXAE010000060">
    <property type="protein sequence ID" value="MBD2773811.1"/>
    <property type="molecule type" value="Genomic_DNA"/>
</dbReference>
<dbReference type="Pfam" id="PF04273">
    <property type="entry name" value="BLH_phosphatase"/>
    <property type="match status" value="1"/>
</dbReference>
<reference evidence="2" key="1">
    <citation type="submission" date="2020-09" db="EMBL/GenBank/DDBJ databases">
        <title>Iningainema tapete sp. nov. (Scytonemataceae, Cyanobacteria) from greenhouses in central Florida (USA) produces two types of nodularin with biosynthetic potential for microcystin-LR and anabaenopeptins.</title>
        <authorList>
            <person name="Berthold D.E."/>
            <person name="Lefler F.W."/>
            <person name="Huang I.-S."/>
            <person name="Abdulla H."/>
            <person name="Zimba P.V."/>
            <person name="Laughinghouse H.D. IV."/>
        </authorList>
    </citation>
    <scope>NUCLEOTIDE SEQUENCE</scope>
    <source>
        <strain evidence="2">BLCCT55</strain>
    </source>
</reference>